<keyword evidence="5 6" id="KW-0472">Membrane</keyword>
<reference evidence="8 9" key="1">
    <citation type="submission" date="2023-09" db="EMBL/GenBank/DDBJ databases">
        <authorList>
            <person name="Rey-Velasco X."/>
        </authorList>
    </citation>
    <scope>NUCLEOTIDE SEQUENCE [LARGE SCALE GENOMIC DNA]</scope>
    <source>
        <strain evidence="8 9">F117</strain>
    </source>
</reference>
<evidence type="ECO:0000256" key="5">
    <source>
        <dbReference type="ARBA" id="ARBA00023136"/>
    </source>
</evidence>
<keyword evidence="3 6" id="KW-0812">Transmembrane</keyword>
<accession>A0ABU3D4W3</accession>
<feature type="transmembrane region" description="Helical" evidence="6">
    <location>
        <begin position="154"/>
        <end position="173"/>
    </location>
</feature>
<dbReference type="PANTHER" id="PTHR32322">
    <property type="entry name" value="INNER MEMBRANE TRANSPORTER"/>
    <property type="match status" value="1"/>
</dbReference>
<dbReference type="RefSeq" id="WP_311502790.1">
    <property type="nucleotide sequence ID" value="NZ_JAVRHK010000004.1"/>
</dbReference>
<feature type="transmembrane region" description="Helical" evidence="6">
    <location>
        <begin position="185"/>
        <end position="205"/>
    </location>
</feature>
<feature type="transmembrane region" description="Helical" evidence="6">
    <location>
        <begin position="35"/>
        <end position="56"/>
    </location>
</feature>
<evidence type="ECO:0000256" key="2">
    <source>
        <dbReference type="ARBA" id="ARBA00022475"/>
    </source>
</evidence>
<evidence type="ECO:0000256" key="4">
    <source>
        <dbReference type="ARBA" id="ARBA00022989"/>
    </source>
</evidence>
<feature type="domain" description="EamA" evidence="7">
    <location>
        <begin position="154"/>
        <end position="290"/>
    </location>
</feature>
<proteinExistence type="predicted"/>
<evidence type="ECO:0000313" key="9">
    <source>
        <dbReference type="Proteomes" id="UP001262582"/>
    </source>
</evidence>
<keyword evidence="9" id="KW-1185">Reference proteome</keyword>
<feature type="transmembrane region" description="Helical" evidence="6">
    <location>
        <begin position="271"/>
        <end position="289"/>
    </location>
</feature>
<dbReference type="InterPro" id="IPR000620">
    <property type="entry name" value="EamA_dom"/>
</dbReference>
<sequence>MNSRALAIIAAFLASAIYGINHTVAKGIMPVYIEPFGFIFLRVFGAAILFWAISFFTPREKIATSDWLRVFGCAVFGMVINMLFFFKGLNLCTPINSSVIITLSPVMVLILGSILVKERITLIKSIGIVVGLAGALVLVLFSHSGNHNASNIPLGNLLFIINAFSYGLYLILVKPLTKKYSSITLMKWLFLIAVFINFPITIGEFTDVDWTNLPFEAIWGMAFVVLGTTFATYLLNIYALKQLSASTISAFIYLQPLIAIIYAVATGADSITLVKAIAAVLVFTGVYMVTIKKTKTRGETQKEGLAKNSG</sequence>
<evidence type="ECO:0000259" key="7">
    <source>
        <dbReference type="Pfam" id="PF00892"/>
    </source>
</evidence>
<keyword evidence="4 6" id="KW-1133">Transmembrane helix</keyword>
<evidence type="ECO:0000256" key="1">
    <source>
        <dbReference type="ARBA" id="ARBA00004651"/>
    </source>
</evidence>
<feature type="transmembrane region" description="Helical" evidence="6">
    <location>
        <begin position="217"/>
        <end position="235"/>
    </location>
</feature>
<dbReference type="EMBL" id="JAVRHK010000004">
    <property type="protein sequence ID" value="MDT0676446.1"/>
    <property type="molecule type" value="Genomic_DNA"/>
</dbReference>
<dbReference type="Proteomes" id="UP001262582">
    <property type="component" value="Unassembled WGS sequence"/>
</dbReference>
<dbReference type="SUPFAM" id="SSF103481">
    <property type="entry name" value="Multidrug resistance efflux transporter EmrE"/>
    <property type="match status" value="2"/>
</dbReference>
<protein>
    <submittedName>
        <fullName evidence="8">DMT family transporter</fullName>
    </submittedName>
</protein>
<feature type="transmembrane region" description="Helical" evidence="6">
    <location>
        <begin position="122"/>
        <end position="142"/>
    </location>
</feature>
<dbReference type="InterPro" id="IPR050638">
    <property type="entry name" value="AA-Vitamin_Transporters"/>
</dbReference>
<feature type="transmembrane region" description="Helical" evidence="6">
    <location>
        <begin position="247"/>
        <end position="265"/>
    </location>
</feature>
<gene>
    <name evidence="8" type="ORF">RM539_07610</name>
</gene>
<feature type="transmembrane region" description="Helical" evidence="6">
    <location>
        <begin position="68"/>
        <end position="89"/>
    </location>
</feature>
<evidence type="ECO:0000256" key="6">
    <source>
        <dbReference type="SAM" id="Phobius"/>
    </source>
</evidence>
<dbReference type="InterPro" id="IPR037185">
    <property type="entry name" value="EmrE-like"/>
</dbReference>
<evidence type="ECO:0000256" key="3">
    <source>
        <dbReference type="ARBA" id="ARBA00022692"/>
    </source>
</evidence>
<dbReference type="PANTHER" id="PTHR32322:SF18">
    <property type="entry name" value="S-ADENOSYLMETHIONINE_S-ADENOSYLHOMOCYSTEINE TRANSPORTER"/>
    <property type="match status" value="1"/>
</dbReference>
<comment type="caution">
    <text evidence="8">The sequence shown here is derived from an EMBL/GenBank/DDBJ whole genome shotgun (WGS) entry which is preliminary data.</text>
</comment>
<organism evidence="8 9">
    <name type="scientific">Autumnicola musiva</name>
    <dbReference type="NCBI Taxonomy" id="3075589"/>
    <lineage>
        <taxon>Bacteria</taxon>
        <taxon>Pseudomonadati</taxon>
        <taxon>Bacteroidota</taxon>
        <taxon>Flavobacteriia</taxon>
        <taxon>Flavobacteriales</taxon>
        <taxon>Flavobacteriaceae</taxon>
        <taxon>Autumnicola</taxon>
    </lineage>
</organism>
<evidence type="ECO:0000313" key="8">
    <source>
        <dbReference type="EMBL" id="MDT0676446.1"/>
    </source>
</evidence>
<comment type="subcellular location">
    <subcellularLocation>
        <location evidence="1">Cell membrane</location>
        <topology evidence="1">Multi-pass membrane protein</topology>
    </subcellularLocation>
</comment>
<dbReference type="Pfam" id="PF00892">
    <property type="entry name" value="EamA"/>
    <property type="match status" value="2"/>
</dbReference>
<feature type="transmembrane region" description="Helical" evidence="6">
    <location>
        <begin position="95"/>
        <end position="115"/>
    </location>
</feature>
<keyword evidence="2" id="KW-1003">Cell membrane</keyword>
<name>A0ABU3D4W3_9FLAO</name>
<feature type="domain" description="EamA" evidence="7">
    <location>
        <begin position="6"/>
        <end position="139"/>
    </location>
</feature>